<keyword evidence="2" id="KW-1185">Reference proteome</keyword>
<name>A0A4U6D8V9_9BACT</name>
<dbReference type="Proteomes" id="UP000304900">
    <property type="component" value="Unassembled WGS sequence"/>
</dbReference>
<protein>
    <submittedName>
        <fullName evidence="1">Uncharacterized protein</fullName>
    </submittedName>
</protein>
<reference evidence="1 2" key="1">
    <citation type="submission" date="2019-05" db="EMBL/GenBank/DDBJ databases">
        <title>Dyadobacter AR-3-8 sp. nov., isolated from arctic soil.</title>
        <authorList>
            <person name="Chaudhary D.K."/>
        </authorList>
    </citation>
    <scope>NUCLEOTIDE SEQUENCE [LARGE SCALE GENOMIC DNA]</scope>
    <source>
        <strain evidence="1 2">AR-3-8</strain>
    </source>
</reference>
<proteinExistence type="predicted"/>
<organism evidence="1 2">
    <name type="scientific">Dyadobacter frigoris</name>
    <dbReference type="NCBI Taxonomy" id="2576211"/>
    <lineage>
        <taxon>Bacteria</taxon>
        <taxon>Pseudomonadati</taxon>
        <taxon>Bacteroidota</taxon>
        <taxon>Cytophagia</taxon>
        <taxon>Cytophagales</taxon>
        <taxon>Spirosomataceae</taxon>
        <taxon>Dyadobacter</taxon>
    </lineage>
</organism>
<evidence type="ECO:0000313" key="2">
    <source>
        <dbReference type="Proteomes" id="UP000304900"/>
    </source>
</evidence>
<gene>
    <name evidence="1" type="ORF">FDK13_20145</name>
</gene>
<evidence type="ECO:0000313" key="1">
    <source>
        <dbReference type="EMBL" id="TKT90634.1"/>
    </source>
</evidence>
<sequence>MIADVSDEAAVKAYVEMTLKTFGRIERLARTALMLTAKPSPLMEANPIVTAIYKHTNPCYLSPNKYRTSEKIRK</sequence>
<comment type="caution">
    <text evidence="1">The sequence shown here is derived from an EMBL/GenBank/DDBJ whole genome shotgun (WGS) entry which is preliminary data.</text>
</comment>
<dbReference type="EMBL" id="SZVO01000009">
    <property type="protein sequence ID" value="TKT90634.1"/>
    <property type="molecule type" value="Genomic_DNA"/>
</dbReference>
<accession>A0A4U6D8V9</accession>
<dbReference type="AlphaFoldDB" id="A0A4U6D8V9"/>